<reference evidence="1 2" key="1">
    <citation type="journal article" date="2016" name="Sci. Rep.">
        <title>Metabolic traits of an uncultured archaeal lineage -MSBL1- from brine pools of the Red Sea.</title>
        <authorList>
            <person name="Mwirichia R."/>
            <person name="Alam I."/>
            <person name="Rashid M."/>
            <person name="Vinu M."/>
            <person name="Ba-Alawi W."/>
            <person name="Anthony Kamau A."/>
            <person name="Kamanda Ngugi D."/>
            <person name="Goker M."/>
            <person name="Klenk H.P."/>
            <person name="Bajic V."/>
            <person name="Stingl U."/>
        </authorList>
    </citation>
    <scope>NUCLEOTIDE SEQUENCE [LARGE SCALE GENOMIC DNA]</scope>
    <source>
        <strain evidence="1">SCGC-AAA259J03</strain>
    </source>
</reference>
<accession>A0A656YX34</accession>
<proteinExistence type="predicted"/>
<protein>
    <submittedName>
        <fullName evidence="1">Uncharacterized protein</fullName>
    </submittedName>
</protein>
<evidence type="ECO:0000313" key="1">
    <source>
        <dbReference type="EMBL" id="KXA98625.1"/>
    </source>
</evidence>
<sequence>MVIVARCKNCGGKRALFDIPARNVCTYCSDGELEVVVKDPFEKTSELTDVDGMLNYEKIWRLARRASPRICKRVMEKEDLPSETASWQEDRLSFEKKLSEGPDHSEMYGKRLAIFAAALCKAAGREPKEERIWRVVTHEGYRKFLLDEGYRKFLLDQVSSPRMKTALRLQNRQDLAKAVKIFWGEWEGYEKRNCDGLLGAFARVSIPV</sequence>
<organism evidence="1 2">
    <name type="scientific">candidate division MSBL1 archaeon SCGC-AAA259J03</name>
    <dbReference type="NCBI Taxonomy" id="1698269"/>
    <lineage>
        <taxon>Archaea</taxon>
        <taxon>Methanobacteriati</taxon>
        <taxon>Methanobacteriota</taxon>
        <taxon>candidate division MSBL1</taxon>
    </lineage>
</organism>
<dbReference type="AlphaFoldDB" id="A0A656YX34"/>
<keyword evidence="2" id="KW-1185">Reference proteome</keyword>
<comment type="caution">
    <text evidence="1">The sequence shown here is derived from an EMBL/GenBank/DDBJ whole genome shotgun (WGS) entry which is preliminary data.</text>
</comment>
<gene>
    <name evidence="1" type="ORF">AKJ39_01365</name>
</gene>
<dbReference type="Proteomes" id="UP000070257">
    <property type="component" value="Unassembled WGS sequence"/>
</dbReference>
<dbReference type="EMBL" id="LHXT01000012">
    <property type="protein sequence ID" value="KXA98625.1"/>
    <property type="molecule type" value="Genomic_DNA"/>
</dbReference>
<name>A0A656YX34_9EURY</name>
<evidence type="ECO:0000313" key="2">
    <source>
        <dbReference type="Proteomes" id="UP000070257"/>
    </source>
</evidence>